<name>T1KMV3_TETUR</name>
<evidence type="ECO:0000313" key="2">
    <source>
        <dbReference type="Proteomes" id="UP000015104"/>
    </source>
</evidence>
<gene>
    <name evidence="1" type="primary">107365425</name>
</gene>
<reference evidence="2" key="1">
    <citation type="submission" date="2011-08" db="EMBL/GenBank/DDBJ databases">
        <authorList>
            <person name="Rombauts S."/>
        </authorList>
    </citation>
    <scope>NUCLEOTIDE SEQUENCE</scope>
    <source>
        <strain evidence="2">London</strain>
    </source>
</reference>
<dbReference type="EMBL" id="CAEY01000249">
    <property type="status" value="NOT_ANNOTATED_CDS"/>
    <property type="molecule type" value="Genomic_DNA"/>
</dbReference>
<proteinExistence type="predicted"/>
<dbReference type="HOGENOM" id="CLU_071407_3_0_1"/>
<accession>T1KMV3</accession>
<dbReference type="EnsemblMetazoa" id="tetur15g03000.1">
    <property type="protein sequence ID" value="tetur15g03000.1"/>
    <property type="gene ID" value="tetur15g03000"/>
</dbReference>
<dbReference type="AlphaFoldDB" id="T1KMV3"/>
<reference evidence="1" key="2">
    <citation type="submission" date="2015-06" db="UniProtKB">
        <authorList>
            <consortium name="EnsemblMetazoa"/>
        </authorList>
    </citation>
    <scope>IDENTIFICATION</scope>
</reference>
<organism evidence="1 2">
    <name type="scientific">Tetranychus urticae</name>
    <name type="common">Two-spotted spider mite</name>
    <dbReference type="NCBI Taxonomy" id="32264"/>
    <lineage>
        <taxon>Eukaryota</taxon>
        <taxon>Metazoa</taxon>
        <taxon>Ecdysozoa</taxon>
        <taxon>Arthropoda</taxon>
        <taxon>Chelicerata</taxon>
        <taxon>Arachnida</taxon>
        <taxon>Acari</taxon>
        <taxon>Acariformes</taxon>
        <taxon>Trombidiformes</taxon>
        <taxon>Prostigmata</taxon>
        <taxon>Eleutherengona</taxon>
        <taxon>Raphignathae</taxon>
        <taxon>Tetranychoidea</taxon>
        <taxon>Tetranychidae</taxon>
        <taxon>Tetranychus</taxon>
    </lineage>
</organism>
<dbReference type="Proteomes" id="UP000015104">
    <property type="component" value="Unassembled WGS sequence"/>
</dbReference>
<dbReference type="KEGG" id="tut:107365425"/>
<evidence type="ECO:0000313" key="1">
    <source>
        <dbReference type="EnsemblMetazoa" id="tetur15g03000.1"/>
    </source>
</evidence>
<sequence length="215" mass="25995">MEQQNDNSDKTTFKVEFLGEYHDVVIDWNDDKYICKGKQLFEQLESITGVSRQCNAEINVYEPWWDPFNTQYHIIRCDETYDLSRFAITKEQILDSISYAEGRFRLAYENHFDIREKKAVIYYYLVAESSVPQDECCFYFCQYKNSKTVFDKVKDIFNNDQLIAKFVSLDQLQRLIEVDEILRQFNVLQYFLPMCHERYWRQVDDEICLYLRTRG</sequence>
<protein>
    <submittedName>
        <fullName evidence="1">Uncharacterized protein</fullName>
    </submittedName>
</protein>
<keyword evidence="2" id="KW-1185">Reference proteome</keyword>